<feature type="domain" description="DUF4246" evidence="3">
    <location>
        <begin position="34"/>
        <end position="111"/>
    </location>
</feature>
<evidence type="ECO:0000256" key="1">
    <source>
        <dbReference type="SAM" id="MobiDB-lite"/>
    </source>
</evidence>
<dbReference type="InterPro" id="IPR049207">
    <property type="entry name" value="DUF4246_N"/>
</dbReference>
<dbReference type="PANTHER" id="PTHR33119:SF1">
    <property type="entry name" value="FE2OG DIOXYGENASE DOMAIN-CONTAINING PROTEIN"/>
    <property type="match status" value="1"/>
</dbReference>
<reference evidence="4" key="2">
    <citation type="submission" date="2020-02" db="EMBL/GenBank/DDBJ databases">
        <authorList>
            <person name="Gilchrist C.L.M."/>
            <person name="Chooi Y.-H."/>
        </authorList>
    </citation>
    <scope>NUCLEOTIDE SEQUENCE</scope>
    <source>
        <strain evidence="4">MST-FP2251</strain>
    </source>
</reference>
<gene>
    <name evidence="4" type="ORF">FE257_011327</name>
</gene>
<keyword evidence="5" id="KW-1185">Reference proteome</keyword>
<protein>
    <submittedName>
        <fullName evidence="4">Uncharacterized protein</fullName>
    </submittedName>
</protein>
<dbReference type="AlphaFoldDB" id="A0AAD4GRH6"/>
<sequence length="622" mass="71462">MPGLSRNMPGFMNIRTKLAIRYLTMGAKQDTIKLPSFNLPLNYKPPTTQGQWAYGMFLNCLDYNQIEGGYVSRATTMREILMMRVMDTISDKPEWTRKVFDEEIVARWREELLASGQDVTPKMLDWIIKELQWKADSVKSTGIFDVFDTGVVKSDTAVSDEQKLALQQSVAVLENTSERDYHPGSDEKVVDLVHPSLFPIVYGRTRILPDRLIGTDDCLESIGQGDTLPVPPEEETVAMATNNLTSNYGWTQLQSLKPYSRKFQWMPCNVEFTEDGCRIASYINNLHPVKHRALYGAIEKILAQTLPLWDKTLTGSWNRGDHRIKYTEVEYLEHPDPEPTLAEGEEENDEHLERQEAWHDSRPIKQPEPGEFKPPVLGHPREEIVLREKFRDEGLQVIVKLANIELTPEKPEYEGGSWHIEGQLNERICATAIYYYDSKNITQSTLAFRQRIDSEELGDVSYEQEQHEFVDVIFGVGGDTRNDDNITQELGSVVCRESRLLTFPNSLQHRVSPFSLADRTKPGHRKILAFFLIDPHRRIISSANVPPQQAEWAKERQATIARVLDRKLPVELREMVKENMSDVCMTFEEAGQYRLELMAERSARSERQNQQFENGNISLCEH</sequence>
<feature type="region of interest" description="Disordered" evidence="1">
    <location>
        <begin position="334"/>
        <end position="377"/>
    </location>
</feature>
<evidence type="ECO:0000313" key="4">
    <source>
        <dbReference type="EMBL" id="KAF9886555.1"/>
    </source>
</evidence>
<dbReference type="InterPro" id="IPR025340">
    <property type="entry name" value="DUF4246"/>
</dbReference>
<feature type="compositionally biased region" description="Basic and acidic residues" evidence="1">
    <location>
        <begin position="351"/>
        <end position="371"/>
    </location>
</feature>
<evidence type="ECO:0000313" key="5">
    <source>
        <dbReference type="Proteomes" id="UP001194746"/>
    </source>
</evidence>
<dbReference type="InterPro" id="IPR049192">
    <property type="entry name" value="DUF4246_C"/>
</dbReference>
<dbReference type="PANTHER" id="PTHR33119">
    <property type="entry name" value="IFI3P"/>
    <property type="match status" value="1"/>
</dbReference>
<dbReference type="EMBL" id="VCAU01000075">
    <property type="protein sequence ID" value="KAF9886555.1"/>
    <property type="molecule type" value="Genomic_DNA"/>
</dbReference>
<organism evidence="4 5">
    <name type="scientific">Aspergillus nanangensis</name>
    <dbReference type="NCBI Taxonomy" id="2582783"/>
    <lineage>
        <taxon>Eukaryota</taxon>
        <taxon>Fungi</taxon>
        <taxon>Dikarya</taxon>
        <taxon>Ascomycota</taxon>
        <taxon>Pezizomycotina</taxon>
        <taxon>Eurotiomycetes</taxon>
        <taxon>Eurotiomycetidae</taxon>
        <taxon>Eurotiales</taxon>
        <taxon>Aspergillaceae</taxon>
        <taxon>Aspergillus</taxon>
        <taxon>Aspergillus subgen. Circumdati</taxon>
    </lineage>
</organism>
<comment type="caution">
    <text evidence="4">The sequence shown here is derived from an EMBL/GenBank/DDBJ whole genome shotgun (WGS) entry which is preliminary data.</text>
</comment>
<reference evidence="4" key="1">
    <citation type="journal article" date="2019" name="Beilstein J. Org. Chem.">
        <title>Nanangenines: drimane sesquiterpenoids as the dominant metabolite cohort of a novel Australian fungus, Aspergillus nanangensis.</title>
        <authorList>
            <person name="Lacey H.J."/>
            <person name="Gilchrist C.L.M."/>
            <person name="Crombie A."/>
            <person name="Kalaitzis J.A."/>
            <person name="Vuong D."/>
            <person name="Rutledge P.J."/>
            <person name="Turner P."/>
            <person name="Pitt J.I."/>
            <person name="Lacey E."/>
            <person name="Chooi Y.H."/>
            <person name="Piggott A.M."/>
        </authorList>
    </citation>
    <scope>NUCLEOTIDE SEQUENCE</scope>
    <source>
        <strain evidence="4">MST-FP2251</strain>
    </source>
</reference>
<accession>A0AAD4GRH6</accession>
<feature type="domain" description="DUF4246" evidence="2">
    <location>
        <begin position="122"/>
        <end position="555"/>
    </location>
</feature>
<dbReference type="Proteomes" id="UP001194746">
    <property type="component" value="Unassembled WGS sequence"/>
</dbReference>
<dbReference type="Pfam" id="PF21666">
    <property type="entry name" value="DUF4246_N"/>
    <property type="match status" value="1"/>
</dbReference>
<name>A0AAD4GRH6_ASPNN</name>
<proteinExistence type="predicted"/>
<evidence type="ECO:0000259" key="3">
    <source>
        <dbReference type="Pfam" id="PF21666"/>
    </source>
</evidence>
<dbReference type="Pfam" id="PF14033">
    <property type="entry name" value="DUF4246"/>
    <property type="match status" value="1"/>
</dbReference>
<evidence type="ECO:0000259" key="2">
    <source>
        <dbReference type="Pfam" id="PF14033"/>
    </source>
</evidence>